<feature type="domain" description="SCP" evidence="1">
    <location>
        <begin position="1"/>
        <end position="100"/>
    </location>
</feature>
<evidence type="ECO:0000313" key="2">
    <source>
        <dbReference type="WBParaSite" id="MCU_006616-RA"/>
    </source>
</evidence>
<dbReference type="AlphaFoldDB" id="A0A5K3FDQ0"/>
<sequence length="103" mass="12077">MEGLALKWVNRCEFNHPNVSKFPLYKNIGQNLALSGGYTPNLTQIVQDWYKERKYYSYANNSCSRVCSHYTQVSDLCILCPVRKKIHFLHCQYDRSNAVRLLN</sequence>
<accession>A0A5K3FDQ0</accession>
<reference evidence="2" key="1">
    <citation type="submission" date="2019-11" db="UniProtKB">
        <authorList>
            <consortium name="WormBaseParasite"/>
        </authorList>
    </citation>
    <scope>IDENTIFICATION</scope>
</reference>
<dbReference type="PANTHER" id="PTHR10334">
    <property type="entry name" value="CYSTEINE-RICH SECRETORY PROTEIN-RELATED"/>
    <property type="match status" value="1"/>
</dbReference>
<dbReference type="Pfam" id="PF00188">
    <property type="entry name" value="CAP"/>
    <property type="match status" value="1"/>
</dbReference>
<proteinExistence type="predicted"/>
<dbReference type="SUPFAM" id="SSF55797">
    <property type="entry name" value="PR-1-like"/>
    <property type="match status" value="1"/>
</dbReference>
<name>A0A5K3FDQ0_MESCO</name>
<dbReference type="InterPro" id="IPR014044">
    <property type="entry name" value="CAP_dom"/>
</dbReference>
<dbReference type="InterPro" id="IPR001283">
    <property type="entry name" value="CRISP-related"/>
</dbReference>
<dbReference type="InterPro" id="IPR035940">
    <property type="entry name" value="CAP_sf"/>
</dbReference>
<evidence type="ECO:0000259" key="1">
    <source>
        <dbReference type="SMART" id="SM00198"/>
    </source>
</evidence>
<organism evidence="2">
    <name type="scientific">Mesocestoides corti</name>
    <name type="common">Flatworm</name>
    <dbReference type="NCBI Taxonomy" id="53468"/>
    <lineage>
        <taxon>Eukaryota</taxon>
        <taxon>Metazoa</taxon>
        <taxon>Spiralia</taxon>
        <taxon>Lophotrochozoa</taxon>
        <taxon>Platyhelminthes</taxon>
        <taxon>Cestoda</taxon>
        <taxon>Eucestoda</taxon>
        <taxon>Cyclophyllidea</taxon>
        <taxon>Mesocestoididae</taxon>
        <taxon>Mesocestoides</taxon>
    </lineage>
</organism>
<dbReference type="SMART" id="SM00198">
    <property type="entry name" value="SCP"/>
    <property type="match status" value="1"/>
</dbReference>
<protein>
    <submittedName>
        <fullName evidence="2">SCP domain-containing protein</fullName>
    </submittedName>
</protein>
<dbReference type="WBParaSite" id="MCU_006616-RA">
    <property type="protein sequence ID" value="MCU_006616-RA"/>
    <property type="gene ID" value="MCU_006616"/>
</dbReference>
<dbReference type="Gene3D" id="3.40.33.10">
    <property type="entry name" value="CAP"/>
    <property type="match status" value="1"/>
</dbReference>